<organism evidence="1 2">
    <name type="scientific">Thermanaerothrix daxensis</name>
    <dbReference type="NCBI Taxonomy" id="869279"/>
    <lineage>
        <taxon>Bacteria</taxon>
        <taxon>Bacillati</taxon>
        <taxon>Chloroflexota</taxon>
        <taxon>Anaerolineae</taxon>
        <taxon>Anaerolineales</taxon>
        <taxon>Anaerolineaceae</taxon>
        <taxon>Thermanaerothrix</taxon>
    </lineage>
</organism>
<evidence type="ECO:0000313" key="1">
    <source>
        <dbReference type="EMBL" id="KPL82394.1"/>
    </source>
</evidence>
<dbReference type="EMBL" id="LGKO01000005">
    <property type="protein sequence ID" value="KPL82394.1"/>
    <property type="molecule type" value="Genomic_DNA"/>
</dbReference>
<dbReference type="Proteomes" id="UP000050544">
    <property type="component" value="Unassembled WGS sequence"/>
</dbReference>
<name>A0A0N8GQ10_9CHLR</name>
<dbReference type="AlphaFoldDB" id="A0A0N8GQ10"/>
<dbReference type="STRING" id="869279.SE15_09495"/>
<dbReference type="PROSITE" id="PS51257">
    <property type="entry name" value="PROKAR_LIPOPROTEIN"/>
    <property type="match status" value="1"/>
</dbReference>
<sequence length="167" mass="17786">MRKLLLGVAIVVLLGVLSGCGAKVEGGRVVVPIRLDEAALRALVDLAVKTYAARQGSNPLTLEVQQVTFLPPETVVIAMQAQVVGGVKIAGSAEMRFSVQDGLPRVEITRLEIPGATISEAMLSELNALLSNLLQEQVRRAGDRVTLREIAVEADALVLKVEVQVAR</sequence>
<gene>
    <name evidence="1" type="ORF">SE15_09495</name>
</gene>
<evidence type="ECO:0000313" key="2">
    <source>
        <dbReference type="Proteomes" id="UP000050544"/>
    </source>
</evidence>
<protein>
    <recommendedName>
        <fullName evidence="3">DUF2993 domain-containing protein</fullName>
    </recommendedName>
</protein>
<keyword evidence="2" id="KW-1185">Reference proteome</keyword>
<evidence type="ECO:0008006" key="3">
    <source>
        <dbReference type="Google" id="ProtNLM"/>
    </source>
</evidence>
<dbReference type="RefSeq" id="WP_054521878.1">
    <property type="nucleotide sequence ID" value="NZ_LGKO01000005.1"/>
</dbReference>
<proteinExistence type="predicted"/>
<reference evidence="1 2" key="1">
    <citation type="submission" date="2015-07" db="EMBL/GenBank/DDBJ databases">
        <title>Whole genome sequence of Thermanaerothrix daxensis DSM 23592.</title>
        <authorList>
            <person name="Hemp J."/>
            <person name="Ward L.M."/>
            <person name="Pace L.A."/>
            <person name="Fischer W.W."/>
        </authorList>
    </citation>
    <scope>NUCLEOTIDE SEQUENCE [LARGE SCALE GENOMIC DNA]</scope>
    <source>
        <strain evidence="1 2">GNS-1</strain>
    </source>
</reference>
<accession>A0A0N8GQ10</accession>
<comment type="caution">
    <text evidence="1">The sequence shown here is derived from an EMBL/GenBank/DDBJ whole genome shotgun (WGS) entry which is preliminary data.</text>
</comment>